<evidence type="ECO:0000259" key="4">
    <source>
        <dbReference type="PROSITE" id="PS51000"/>
    </source>
</evidence>
<keyword evidence="2 5" id="KW-0238">DNA-binding</keyword>
<keyword evidence="1" id="KW-0805">Transcription regulation</keyword>
<keyword evidence="6" id="KW-1185">Reference proteome</keyword>
<accession>A0ABS4PZ13</accession>
<proteinExistence type="predicted"/>
<evidence type="ECO:0000313" key="6">
    <source>
        <dbReference type="Proteomes" id="UP000741013"/>
    </source>
</evidence>
<dbReference type="InterPro" id="IPR018356">
    <property type="entry name" value="Tscrpt_reg_HTH_DeoR_CS"/>
</dbReference>
<dbReference type="SUPFAM" id="SSF46785">
    <property type="entry name" value="Winged helix' DNA-binding domain"/>
    <property type="match status" value="1"/>
</dbReference>
<dbReference type="InterPro" id="IPR028349">
    <property type="entry name" value="PafC-like"/>
</dbReference>
<keyword evidence="3" id="KW-0804">Transcription</keyword>
<comment type="caution">
    <text evidence="5">The sequence shown here is derived from an EMBL/GenBank/DDBJ whole genome shotgun (WGS) entry which is preliminary data.</text>
</comment>
<gene>
    <name evidence="5" type="ORF">JOM49_005671</name>
</gene>
<dbReference type="InterPro" id="IPR026881">
    <property type="entry name" value="WYL_dom"/>
</dbReference>
<organism evidence="5 6">
    <name type="scientific">Amycolatopsis magusensis</name>
    <dbReference type="NCBI Taxonomy" id="882444"/>
    <lineage>
        <taxon>Bacteria</taxon>
        <taxon>Bacillati</taxon>
        <taxon>Actinomycetota</taxon>
        <taxon>Actinomycetes</taxon>
        <taxon>Pseudonocardiales</taxon>
        <taxon>Pseudonocardiaceae</taxon>
        <taxon>Amycolatopsis</taxon>
    </lineage>
</organism>
<dbReference type="PIRSF" id="PIRSF016838">
    <property type="entry name" value="PafC"/>
    <property type="match status" value="1"/>
</dbReference>
<dbReference type="PANTHER" id="PTHR34580">
    <property type="match status" value="1"/>
</dbReference>
<dbReference type="EMBL" id="JAGGMS010000001">
    <property type="protein sequence ID" value="MBP2184145.1"/>
    <property type="molecule type" value="Genomic_DNA"/>
</dbReference>
<dbReference type="Gene3D" id="1.10.10.10">
    <property type="entry name" value="Winged helix-like DNA-binding domain superfamily/Winged helix DNA-binding domain"/>
    <property type="match status" value="1"/>
</dbReference>
<dbReference type="Pfam" id="PF25583">
    <property type="entry name" value="WCX"/>
    <property type="match status" value="1"/>
</dbReference>
<dbReference type="Pfam" id="PF13280">
    <property type="entry name" value="WYL"/>
    <property type="match status" value="1"/>
</dbReference>
<dbReference type="InterPro" id="IPR051534">
    <property type="entry name" value="CBASS_pafABC_assoc_protein"/>
</dbReference>
<dbReference type="PROSITE" id="PS52050">
    <property type="entry name" value="WYL"/>
    <property type="match status" value="1"/>
</dbReference>
<dbReference type="InterPro" id="IPR001034">
    <property type="entry name" value="DeoR_HTH"/>
</dbReference>
<dbReference type="InterPro" id="IPR057727">
    <property type="entry name" value="WCX_dom"/>
</dbReference>
<evidence type="ECO:0000256" key="1">
    <source>
        <dbReference type="ARBA" id="ARBA00023015"/>
    </source>
</evidence>
<dbReference type="InterPro" id="IPR013196">
    <property type="entry name" value="HTH_11"/>
</dbReference>
<dbReference type="GO" id="GO:0003677">
    <property type="term" value="F:DNA binding"/>
    <property type="evidence" value="ECO:0007669"/>
    <property type="project" value="UniProtKB-KW"/>
</dbReference>
<dbReference type="InterPro" id="IPR036390">
    <property type="entry name" value="WH_DNA-bd_sf"/>
</dbReference>
<dbReference type="PROSITE" id="PS00894">
    <property type="entry name" value="HTH_DEOR_1"/>
    <property type="match status" value="1"/>
</dbReference>
<evidence type="ECO:0000313" key="5">
    <source>
        <dbReference type="EMBL" id="MBP2184145.1"/>
    </source>
</evidence>
<evidence type="ECO:0000256" key="3">
    <source>
        <dbReference type="ARBA" id="ARBA00023163"/>
    </source>
</evidence>
<dbReference type="Pfam" id="PF08279">
    <property type="entry name" value="HTH_11"/>
    <property type="match status" value="1"/>
</dbReference>
<protein>
    <submittedName>
        <fullName evidence="5">DNA-binding transcriptional regulator YafY</fullName>
    </submittedName>
</protein>
<name>A0ABS4PZ13_9PSEU</name>
<sequence>MSGPGERMLELLSLLQSGRDWPGAELAERLGASPRTLRRDLDRLRDLGYPVRSERGPGGSYRLVAGRALPPLMFTDDEAVAAVVGLRFAALATGDPGAGSALRKLEQALPQRLRYRTEAISAATEGTRPVAGADSAVVAALATAATAHQHVEFEYVDRDGARSRRRVEPYRQVLLGRRWYLLGHDRDRSAWRTFRLDRISAVAVPGTTFRPRELPADGVTMFAGGGTGGAAIRFEAPVETVAEHLRAEAGALTPLDDGTCRYVTGADDWAWLAVAVAAVGVPYQVEGPPELIEQTRLLAARATEATTGV</sequence>
<reference evidence="5 6" key="1">
    <citation type="submission" date="2021-03" db="EMBL/GenBank/DDBJ databases">
        <title>Sequencing the genomes of 1000 actinobacteria strains.</title>
        <authorList>
            <person name="Klenk H.-P."/>
        </authorList>
    </citation>
    <scope>NUCLEOTIDE SEQUENCE [LARGE SCALE GENOMIC DNA]</scope>
    <source>
        <strain evidence="5 6">DSM 45510</strain>
    </source>
</reference>
<dbReference type="PROSITE" id="PS51000">
    <property type="entry name" value="HTH_DEOR_2"/>
    <property type="match status" value="1"/>
</dbReference>
<dbReference type="RefSeq" id="WP_245369505.1">
    <property type="nucleotide sequence ID" value="NZ_JAGGMS010000001.1"/>
</dbReference>
<evidence type="ECO:0000256" key="2">
    <source>
        <dbReference type="ARBA" id="ARBA00023125"/>
    </source>
</evidence>
<dbReference type="Proteomes" id="UP000741013">
    <property type="component" value="Unassembled WGS sequence"/>
</dbReference>
<feature type="domain" description="HTH deoR-type" evidence="4">
    <location>
        <begin position="4"/>
        <end position="59"/>
    </location>
</feature>
<dbReference type="PANTHER" id="PTHR34580:SF3">
    <property type="entry name" value="PROTEIN PAFB"/>
    <property type="match status" value="1"/>
</dbReference>
<dbReference type="InterPro" id="IPR036388">
    <property type="entry name" value="WH-like_DNA-bd_sf"/>
</dbReference>